<protein>
    <recommendedName>
        <fullName evidence="4">Papain fold toxin 1, glutamine deamidase</fullName>
    </recommendedName>
</protein>
<feature type="region of interest" description="Disordered" evidence="1">
    <location>
        <begin position="1137"/>
        <end position="1180"/>
    </location>
</feature>
<name>A0ABW3XWK2_9ACTN</name>
<dbReference type="EMBL" id="JBHTMM010000217">
    <property type="protein sequence ID" value="MFD1313563.1"/>
    <property type="molecule type" value="Genomic_DNA"/>
</dbReference>
<gene>
    <name evidence="2" type="ORF">ACFQ5X_48720</name>
</gene>
<organism evidence="2 3">
    <name type="scientific">Streptomyces kaempferi</name>
    <dbReference type="NCBI Taxonomy" id="333725"/>
    <lineage>
        <taxon>Bacteria</taxon>
        <taxon>Bacillati</taxon>
        <taxon>Actinomycetota</taxon>
        <taxon>Actinomycetes</taxon>
        <taxon>Kitasatosporales</taxon>
        <taxon>Streptomycetaceae</taxon>
        <taxon>Streptomyces</taxon>
    </lineage>
</organism>
<feature type="compositionally biased region" description="Polar residues" evidence="1">
    <location>
        <begin position="1137"/>
        <end position="1164"/>
    </location>
</feature>
<dbReference type="RefSeq" id="WP_381242582.1">
    <property type="nucleotide sequence ID" value="NZ_JBHSKH010000126.1"/>
</dbReference>
<dbReference type="Proteomes" id="UP001597058">
    <property type="component" value="Unassembled WGS sequence"/>
</dbReference>
<proteinExistence type="predicted"/>
<reference evidence="3" key="1">
    <citation type="journal article" date="2019" name="Int. J. Syst. Evol. Microbiol.">
        <title>The Global Catalogue of Microorganisms (GCM) 10K type strain sequencing project: providing services to taxonomists for standard genome sequencing and annotation.</title>
        <authorList>
            <consortium name="The Broad Institute Genomics Platform"/>
            <consortium name="The Broad Institute Genome Sequencing Center for Infectious Disease"/>
            <person name="Wu L."/>
            <person name="Ma J."/>
        </authorList>
    </citation>
    <scope>NUCLEOTIDE SEQUENCE [LARGE SCALE GENOMIC DNA]</scope>
    <source>
        <strain evidence="3">CGMCC 4.7020</strain>
    </source>
</reference>
<sequence length="2182" mass="236049">MNESALQATSKTVCFRVVEVVRELVSAGLVDGRDLQPAVSHLITALKGSFVHALVSLPQLREPYRETTPAETPVSVLDASGELTVRLAVDGRSFDVRGLEQWWEENAPEADPAYATVKREATALVQRVQGSEYVGQTGMESVPLRDLTAAEQSLRFVIAYLLQHQGRPDRSLNAENLALSLAALVPGDGRHIARSAESVMTTAPMPKKRGLVAFLEQPRELGHTRLSEQELNRRVGHVVSTDMSLKSTEEDSLRSCVILLRHLGAELYPGRFAYGAGARKGPGAVHGRSRLGDLKLGFGQAEDSLALGQGWTHVGPSWEHLVNAVTKAGVGATALVLVHHPSGQIGHALALHHAVEGVRWIELQSPADQSVVAAMPEVFLAEYGRFVLINPAGEVVEPSRTPWSRSASLATALMEAPTDRRLGVAKSKSQPTRKPGLAPDSISSHVVVADTTTTEQHDSLGTLPKSITDAPAAERFRDIEQPTPEGVAVRSDLSGSDEAMPDPADIQTPELRYAPARIAKGRRLAGSDLLVSLRQGENRIVETIANTLRSALGNDLPATQTIVDQAFSAETLRPLLTLLTRGEQWTVRIDGGGWSGELAIRAEVGALRYLADRSVEVEFEGGSSRQGTLEQTSDRRRRLQGGVQGRFGFAGWSLNATISALSEQLKGDKAVDGGSFIARHKTKERAALFDAVLAMHVDFSALTKRGRQFLTSSGGKVLALPGIEITVAIPERETVGAAGEMPEFSERLFPPRRLQEGRLALSDIVTDVRPVDPDSVDAVEDLLKGLDVVGKRFYGEPAWRTIRGKLTEELSLQVLHQSLKGMTSGQPLTVEAFDSKGEVTAMIDITARVESALQSGETEQSEFNIGTVVLRSQTNDSLTSKAIQAPAPLQFSVPSLSGTPIAASGAASVQIGRDLAQVSRTVFEIGATTKTKSPGVLFDGVVDLQFTLRKPTPEAGDINFSTRAHVDPPYRRSSGKLGFTVLVERSDARVEAGGGRADGVATEPSDANDVGLMEHPIRWELGMEVPGPPGSVWNQQAGGGFNDRVVIRDLPDMATLRDRVDRLGRRVLGGKYWNEKRTGALATFDQANLAGRFSWMTRGYELRTPDMRGVTLTATARVLSMEFSRYQKKAEFATVNESTTSMSNQRMWSDSATTQASGGFTSSLGDPGESMSPSGVRGDQVRHREGTQYGFSNKLVSNGKGATQRVIFTATAEVTLKATGTEPDRIEVPIEISMDAEDTWLYTVGSDGRPVFTSESIGRPRTHSTPGSPIIGLPERFVKRGAMSASDVLRGLGPEAIQVLKGIEREMEKRFGRLPHRIRQQLESRFDPFALGAELSNLTRGSAIHAQVDLGGRRMTVSVAAQLQPNLRHTRTIPKFEFEFGSQQRASTGTTQDFWHRKTAGVLSRFKVPYVDLTAGQQRIWDRSRGASLSSTAREVSSVKTVEDANLLAGDVSFNISIRREGSIKGSEIALPSVRVPVEIAVPQRDSEPIAATPLPRRDWPIRIKDSRRLGDTDVVTDTYLLAVDGHPDAEARDAIQPLEAHGLRVLGGDWHGMREKIRAMLLDRDLPAKLKPMMAGSETVLRHGRSTVRVSAHVEELRYANQTGATEFNSGVGMQQVLASTDGSTMEGRGVGHTTTVGALVTMPTGVGAAPMVGGNATVSWGSDRQDREARAASSGVSVKAKHPATSYAGIARLIVRMEREPLMALGDQTRAVPDVAQTFAGTDRDPSTTEVSRFITRSRGIWRSVRRVGTPSRTMATTRIGFSALIETVSPPLDDLIDPIEARVPPQRVWEPLQGLRDTDVVRWLGDSSGVNDILREFGPGALGKRRWKHISDLAQRTLDQPRLAAHLNMRPGAEDLATPNARRRILNSQSGVHANLRLVRLQYMGSDSKAEVSPSNETFTVRTRTQLHWNSTAGQAQLGASLDGTDIDILAIAGREVRNRQGISAADGGAIVSSGKIPTPMARYEGHAKVTLTFSGPSGRRIEHGIIPVEIAIPLSETRRITIERREKPVFMPPGDRNRSVPADRAPEMPLQTQLPPVIAEGSEPDVITRNFVTAAATRKVGSDAYAPGVSVDGVRESASAIDVSHLLNEVLTRENVSSRDYFEGGFEFESISKKFAQSIGTFSSERGISLKSADVHMAKLDGINMATAVRVVNEAVGELGIIMMLHLAGAGIRICPEV</sequence>
<evidence type="ECO:0000313" key="2">
    <source>
        <dbReference type="EMBL" id="MFD1313563.1"/>
    </source>
</evidence>
<feature type="region of interest" description="Disordered" evidence="1">
    <location>
        <begin position="483"/>
        <end position="505"/>
    </location>
</feature>
<evidence type="ECO:0000313" key="3">
    <source>
        <dbReference type="Proteomes" id="UP001597058"/>
    </source>
</evidence>
<accession>A0ABW3XWK2</accession>
<evidence type="ECO:0008006" key="4">
    <source>
        <dbReference type="Google" id="ProtNLM"/>
    </source>
</evidence>
<comment type="caution">
    <text evidence="2">The sequence shown here is derived from an EMBL/GenBank/DDBJ whole genome shotgun (WGS) entry which is preliminary data.</text>
</comment>
<evidence type="ECO:0000256" key="1">
    <source>
        <dbReference type="SAM" id="MobiDB-lite"/>
    </source>
</evidence>
<keyword evidence="3" id="KW-1185">Reference proteome</keyword>